<feature type="region of interest" description="Disordered" evidence="1">
    <location>
        <begin position="44"/>
        <end position="105"/>
    </location>
</feature>
<sequence length="703" mass="79154">MSDEITNDGNIVEEDSEAVEQEHPVGCLQLSALCCCIPRRRRRLPGRRPKDRKKKNDKKKNAGDASFSDNKSEERKQNMGQDYRGMTSAGDSWDMTSEGDTGSIQTEGIKPALTVCIQINDRTADLFIPVTLGDICLEGRGEENAEKTSGNTLCTEGKIQQQMEKPESVFLEPEKESVEGAVLEGVPLEEGKGHVITPAKENMQCGRPELLSEFLQGPTSKKESQGAENIILKLENLSSEEEKEKDQLELPFQELQQSRQLAISSISAANENKLDEEHLASTYSEGENFLPDQKSVLCNVPVGLHEVFLELTCKVDRQLPQNQIIPVDKGDAQNKDEGYQEISNEEMKRMIEPECPDVFPPIGGNKEWQEQQNLEASSNNVEHRYLNVLEQKDQPPVTPKVPKFSLQATTHEKTQEVQTIKSSSSDVGLRKAREHQCRSHQKYEEVAAPNYRPLLPTGLTSKMDLQNLTHTAFLPEDVGVHITDQKHTETHQQLLLEQTSRCCDSEADGQETQSPIITEDSNIHLDNLNHEKEQQRKLECGDSEPEGVCDKKDQDNQGTVYLEMQQPSVFAEPLKTIPGEDQCVRKEDVSPGQAEIHLLDEVPTETDDQCKMHIFASAKEKATTQQQKKQQPTMFTQEGHNKEEKQPESWLIQKNTSLPYEEQQKGEHMNLDVTGEAPQKEKQDLSDITFLYNTREDGEEGDV</sequence>
<name>A0A9Q0XQY4_9SAUR</name>
<dbReference type="Proteomes" id="UP001142489">
    <property type="component" value="Unassembled WGS sequence"/>
</dbReference>
<evidence type="ECO:0000313" key="2">
    <source>
        <dbReference type="EMBL" id="KAJ7324736.1"/>
    </source>
</evidence>
<dbReference type="EMBL" id="JAPFRF010000008">
    <property type="protein sequence ID" value="KAJ7324736.1"/>
    <property type="molecule type" value="Genomic_DNA"/>
</dbReference>
<comment type="caution">
    <text evidence="2">The sequence shown here is derived from an EMBL/GenBank/DDBJ whole genome shotgun (WGS) entry which is preliminary data.</text>
</comment>
<feature type="compositionally biased region" description="Polar residues" evidence="1">
    <location>
        <begin position="94"/>
        <end position="105"/>
    </location>
</feature>
<dbReference type="OrthoDB" id="9023977at2759"/>
<feature type="compositionally biased region" description="Low complexity" evidence="1">
    <location>
        <begin position="623"/>
        <end position="637"/>
    </location>
</feature>
<keyword evidence="3" id="KW-1185">Reference proteome</keyword>
<feature type="compositionally biased region" description="Basic residues" evidence="1">
    <location>
        <begin position="44"/>
        <end position="58"/>
    </location>
</feature>
<gene>
    <name evidence="2" type="ORF">JRQ81_017756</name>
</gene>
<proteinExistence type="predicted"/>
<evidence type="ECO:0000256" key="1">
    <source>
        <dbReference type="SAM" id="MobiDB-lite"/>
    </source>
</evidence>
<dbReference type="AlphaFoldDB" id="A0A9Q0XQY4"/>
<evidence type="ECO:0000313" key="3">
    <source>
        <dbReference type="Proteomes" id="UP001142489"/>
    </source>
</evidence>
<accession>A0A9Q0XQY4</accession>
<feature type="compositionally biased region" description="Acidic residues" evidence="1">
    <location>
        <begin position="1"/>
        <end position="19"/>
    </location>
</feature>
<organism evidence="2 3">
    <name type="scientific">Phrynocephalus forsythii</name>
    <dbReference type="NCBI Taxonomy" id="171643"/>
    <lineage>
        <taxon>Eukaryota</taxon>
        <taxon>Metazoa</taxon>
        <taxon>Chordata</taxon>
        <taxon>Craniata</taxon>
        <taxon>Vertebrata</taxon>
        <taxon>Euteleostomi</taxon>
        <taxon>Lepidosauria</taxon>
        <taxon>Squamata</taxon>
        <taxon>Bifurcata</taxon>
        <taxon>Unidentata</taxon>
        <taxon>Episquamata</taxon>
        <taxon>Toxicofera</taxon>
        <taxon>Iguania</taxon>
        <taxon>Acrodonta</taxon>
        <taxon>Agamidae</taxon>
        <taxon>Agaminae</taxon>
        <taxon>Phrynocephalus</taxon>
    </lineage>
</organism>
<reference evidence="2" key="1">
    <citation type="journal article" date="2023" name="DNA Res.">
        <title>Chromosome-level genome assembly of Phrynocephalus forsythii using third-generation DNA sequencing and Hi-C analysis.</title>
        <authorList>
            <person name="Qi Y."/>
            <person name="Zhao W."/>
            <person name="Zhao Y."/>
            <person name="Niu C."/>
            <person name="Cao S."/>
            <person name="Zhang Y."/>
        </authorList>
    </citation>
    <scope>NUCLEOTIDE SEQUENCE</scope>
    <source>
        <tissue evidence="2">Muscle</tissue>
    </source>
</reference>
<feature type="region of interest" description="Disordered" evidence="1">
    <location>
        <begin position="621"/>
        <end position="703"/>
    </location>
</feature>
<protein>
    <submittedName>
        <fullName evidence="2">Uncharacterized protein</fullName>
    </submittedName>
</protein>
<feature type="region of interest" description="Disordered" evidence="1">
    <location>
        <begin position="1"/>
        <end position="22"/>
    </location>
</feature>